<name>A0A6C0GQM6_9BACT</name>
<protein>
    <submittedName>
        <fullName evidence="1">Acyloxyacyl hydrolase</fullName>
    </submittedName>
</protein>
<evidence type="ECO:0000313" key="1">
    <source>
        <dbReference type="EMBL" id="QHT69913.1"/>
    </source>
</evidence>
<evidence type="ECO:0000313" key="2">
    <source>
        <dbReference type="Proteomes" id="UP000480178"/>
    </source>
</evidence>
<dbReference type="EMBL" id="CP048222">
    <property type="protein sequence ID" value="QHT69913.1"/>
    <property type="molecule type" value="Genomic_DNA"/>
</dbReference>
<dbReference type="GO" id="GO:0016787">
    <property type="term" value="F:hydrolase activity"/>
    <property type="evidence" value="ECO:0007669"/>
    <property type="project" value="UniProtKB-KW"/>
</dbReference>
<dbReference type="Pfam" id="PF09411">
    <property type="entry name" value="PagL"/>
    <property type="match status" value="1"/>
</dbReference>
<sequence length="376" mass="42214">MHYLTSKIALICLIPILTFFAGIQPGTAQNLPKKTKTFALGIHTYYGFILKHTESIGHLAQSHPYAIEINLNRITDGSKTWHHSYRFPEVGYAIGLYDFRNPILGKAMYAFTYVDKALLKGNSSALRLKIGTGLAYITNPYDAETNFQNTALSGRVMFGMQGELAWTYRIHRKWQLRTGVTLTHFSNGAFKLPNSGVNIPALKVGISYQPRQLQMQTLPDSLPGQPTPGSVSLNISGAFFFKEIKLPGGKKYPGGTISMYVNKRLNQKSALNIGVDGFYNTALRQVIRQDPDIDSLHIPDFKRAGLTFGHELFIGRVSMLTQLGVYVYNPYQKIDTRVYQRFGLKYYFSRKLFAAMLLKTHFGTADCVEWALGVSL</sequence>
<keyword evidence="1" id="KW-0378">Hydrolase</keyword>
<keyword evidence="2" id="KW-1185">Reference proteome</keyword>
<reference evidence="1 2" key="1">
    <citation type="submission" date="2020-01" db="EMBL/GenBank/DDBJ databases">
        <authorList>
            <person name="Kim M.K."/>
        </authorList>
    </citation>
    <scope>NUCLEOTIDE SEQUENCE [LARGE SCALE GENOMIC DNA]</scope>
    <source>
        <strain evidence="1 2">172606-1</strain>
    </source>
</reference>
<dbReference type="KEGG" id="rhoz:GXP67_26345"/>
<dbReference type="Gene3D" id="2.40.160.20">
    <property type="match status" value="1"/>
</dbReference>
<dbReference type="AlphaFoldDB" id="A0A6C0GQM6"/>
<gene>
    <name evidence="1" type="ORF">GXP67_26345</name>
</gene>
<dbReference type="RefSeq" id="WP_162445896.1">
    <property type="nucleotide sequence ID" value="NZ_CP048222.1"/>
</dbReference>
<dbReference type="Proteomes" id="UP000480178">
    <property type="component" value="Chromosome"/>
</dbReference>
<organism evidence="1 2">
    <name type="scientific">Rhodocytophaga rosea</name>
    <dbReference type="NCBI Taxonomy" id="2704465"/>
    <lineage>
        <taxon>Bacteria</taxon>
        <taxon>Pseudomonadati</taxon>
        <taxon>Bacteroidota</taxon>
        <taxon>Cytophagia</taxon>
        <taxon>Cytophagales</taxon>
        <taxon>Rhodocytophagaceae</taxon>
        <taxon>Rhodocytophaga</taxon>
    </lineage>
</organism>
<accession>A0A6C0GQM6</accession>
<proteinExistence type="predicted"/>
<dbReference type="InterPro" id="IPR018550">
    <property type="entry name" value="Lipid-A_deacylase-rel"/>
</dbReference>